<dbReference type="InterPro" id="IPR005064">
    <property type="entry name" value="BUG"/>
</dbReference>
<evidence type="ECO:0000256" key="2">
    <source>
        <dbReference type="SAM" id="SignalP"/>
    </source>
</evidence>
<dbReference type="PIRSF" id="PIRSF017082">
    <property type="entry name" value="YflP"/>
    <property type="match status" value="1"/>
</dbReference>
<evidence type="ECO:0000256" key="1">
    <source>
        <dbReference type="ARBA" id="ARBA00006987"/>
    </source>
</evidence>
<sequence>MKVTRRVTLGGLLAASAAGSANAQQWRPPRAMNWIVPFPPGGSNDTFARPIAAHVSRTLGQPVVVENRSGAGGTLGGMVVARARPDGCTLLVANSAQSFATVVYPDSGFDLLRDFAPVSNIARVPVGLVVNATRLDVKDLAGFLAAARKAPDMINIGSSGLGTMPHLAIELLQRRTSIRLMHVPYRGGGPALQDLLAGQLDATFQPLSTVASYVQSGKLRALAVATIRRESVLPDVPTFAEAGVKDFEVSTWYGLFAPKATPAAPLDAIHAAVQAALAEPDIKRIWAEQGARIDLESRQAFSDFVKAEVERWSAIARTTGLPME</sequence>
<evidence type="ECO:0000313" key="3">
    <source>
        <dbReference type="EMBL" id="MBU8874889.1"/>
    </source>
</evidence>
<dbReference type="EMBL" id="JAHOPB010000001">
    <property type="protein sequence ID" value="MBU8874889.1"/>
    <property type="molecule type" value="Genomic_DNA"/>
</dbReference>
<gene>
    <name evidence="3" type="ORF">KQ910_14020</name>
</gene>
<comment type="caution">
    <text evidence="3">The sequence shown here is derived from an EMBL/GenBank/DDBJ whole genome shotgun (WGS) entry which is preliminary data.</text>
</comment>
<protein>
    <submittedName>
        <fullName evidence="3">Tripartite tricarboxylate transporter substrate binding protein</fullName>
    </submittedName>
</protein>
<feature type="chain" id="PRO_5047016289" evidence="2">
    <location>
        <begin position="24"/>
        <end position="324"/>
    </location>
</feature>
<reference evidence="3 4" key="1">
    <citation type="submission" date="2021-06" db="EMBL/GenBank/DDBJ databases">
        <authorList>
            <person name="Lee D.H."/>
        </authorList>
    </citation>
    <scope>NUCLEOTIDE SEQUENCE [LARGE SCALE GENOMIC DNA]</scope>
    <source>
        <strain evidence="3 4">MMS21-HV4-11</strain>
    </source>
</reference>
<dbReference type="PANTHER" id="PTHR42928:SF5">
    <property type="entry name" value="BLR1237 PROTEIN"/>
    <property type="match status" value="1"/>
</dbReference>
<dbReference type="Proteomes" id="UP000727907">
    <property type="component" value="Unassembled WGS sequence"/>
</dbReference>
<keyword evidence="4" id="KW-1185">Reference proteome</keyword>
<dbReference type="PANTHER" id="PTHR42928">
    <property type="entry name" value="TRICARBOXYLATE-BINDING PROTEIN"/>
    <property type="match status" value="1"/>
</dbReference>
<evidence type="ECO:0000313" key="4">
    <source>
        <dbReference type="Proteomes" id="UP000727907"/>
    </source>
</evidence>
<organism evidence="3 4">
    <name type="scientific">Reyranella humidisoli</name>
    <dbReference type="NCBI Taxonomy" id="2849149"/>
    <lineage>
        <taxon>Bacteria</taxon>
        <taxon>Pseudomonadati</taxon>
        <taxon>Pseudomonadota</taxon>
        <taxon>Alphaproteobacteria</taxon>
        <taxon>Hyphomicrobiales</taxon>
        <taxon>Reyranellaceae</taxon>
        <taxon>Reyranella</taxon>
    </lineage>
</organism>
<accession>A0ABS6IJV7</accession>
<feature type="signal peptide" evidence="2">
    <location>
        <begin position="1"/>
        <end position="23"/>
    </location>
</feature>
<name>A0ABS6IJV7_9HYPH</name>
<dbReference type="CDD" id="cd07012">
    <property type="entry name" value="PBP2_Bug_TTT"/>
    <property type="match status" value="1"/>
</dbReference>
<keyword evidence="2" id="KW-0732">Signal</keyword>
<dbReference type="RefSeq" id="WP_216961220.1">
    <property type="nucleotide sequence ID" value="NZ_JAHOPB010000001.1"/>
</dbReference>
<comment type="similarity">
    <text evidence="1">Belongs to the UPF0065 (bug) family.</text>
</comment>
<dbReference type="Pfam" id="PF03401">
    <property type="entry name" value="TctC"/>
    <property type="match status" value="1"/>
</dbReference>
<proteinExistence type="inferred from homology"/>